<accession>A0A0B2VKP0</accession>
<evidence type="ECO:0000256" key="7">
    <source>
        <dbReference type="ARBA" id="ARBA00023018"/>
    </source>
</evidence>
<keyword evidence="10 19" id="KW-0675">Receptor</keyword>
<keyword evidence="6 16" id="KW-1133">Transmembrane helix</keyword>
<dbReference type="STRING" id="6265.A0A0B2VKP0"/>
<evidence type="ECO:0000256" key="3">
    <source>
        <dbReference type="ARBA" id="ARBA00022475"/>
    </source>
</evidence>
<dbReference type="OMA" id="AIGEYCI"/>
<evidence type="ECO:0000256" key="6">
    <source>
        <dbReference type="ARBA" id="ARBA00022989"/>
    </source>
</evidence>
<evidence type="ECO:0000259" key="17">
    <source>
        <dbReference type="SMART" id="SM00079"/>
    </source>
</evidence>
<feature type="transmembrane region" description="Helical" evidence="16">
    <location>
        <begin position="620"/>
        <end position="638"/>
    </location>
</feature>
<comment type="subcellular location">
    <subcellularLocation>
        <location evidence="15">Postsynaptic cell membrane</location>
        <topology evidence="15">Multi-pass membrane protein</topology>
    </subcellularLocation>
</comment>
<evidence type="ECO:0000256" key="12">
    <source>
        <dbReference type="ARBA" id="ARBA00023257"/>
    </source>
</evidence>
<dbReference type="InterPro" id="IPR013783">
    <property type="entry name" value="Ig-like_fold"/>
</dbReference>
<feature type="transmembrane region" description="Helical" evidence="16">
    <location>
        <begin position="262"/>
        <end position="283"/>
    </location>
</feature>
<dbReference type="InterPro" id="IPR001320">
    <property type="entry name" value="Iontro_rcpt_C"/>
</dbReference>
<evidence type="ECO:0000256" key="13">
    <source>
        <dbReference type="ARBA" id="ARBA00023286"/>
    </source>
</evidence>
<keyword evidence="5" id="KW-0732">Signal</keyword>
<comment type="similarity">
    <text evidence="1">Belongs to the glutamate-gated ion channel (TC 1.A.10.1) family.</text>
</comment>
<keyword evidence="3" id="KW-1003">Cell membrane</keyword>
<keyword evidence="9 16" id="KW-0472">Membrane</keyword>
<dbReference type="SUPFAM" id="SSF48726">
    <property type="entry name" value="Immunoglobulin"/>
    <property type="match status" value="1"/>
</dbReference>
<feature type="transmembrane region" description="Helical" evidence="16">
    <location>
        <begin position="527"/>
        <end position="546"/>
    </location>
</feature>
<comment type="caution">
    <text evidence="19">The sequence shown here is derived from an EMBL/GenBank/DDBJ whole genome shotgun (WGS) entry which is preliminary data.</text>
</comment>
<dbReference type="Pfam" id="PF10613">
    <property type="entry name" value="Lig_chan-Glu_bd"/>
    <property type="match status" value="1"/>
</dbReference>
<evidence type="ECO:0000259" key="18">
    <source>
        <dbReference type="SMART" id="SM00918"/>
    </source>
</evidence>
<dbReference type="SMART" id="SM00918">
    <property type="entry name" value="Lig_chan-Glu_bd"/>
    <property type="match status" value="1"/>
</dbReference>
<dbReference type="Pfam" id="PF00060">
    <property type="entry name" value="Lig_chan"/>
    <property type="match status" value="1"/>
</dbReference>
<dbReference type="EMBL" id="JPKZ01001073">
    <property type="protein sequence ID" value="KHN84066.1"/>
    <property type="molecule type" value="Genomic_DNA"/>
</dbReference>
<dbReference type="InterPro" id="IPR036179">
    <property type="entry name" value="Ig-like_dom_sf"/>
</dbReference>
<dbReference type="Gene3D" id="2.60.40.10">
    <property type="entry name" value="Immunoglobulins"/>
    <property type="match status" value="1"/>
</dbReference>
<evidence type="ECO:0000256" key="11">
    <source>
        <dbReference type="ARBA" id="ARBA00023180"/>
    </source>
</evidence>
<dbReference type="SUPFAM" id="SSF53850">
    <property type="entry name" value="Periplasmic binding protein-like II"/>
    <property type="match status" value="1"/>
</dbReference>
<evidence type="ECO:0000256" key="2">
    <source>
        <dbReference type="ARBA" id="ARBA00022448"/>
    </source>
</evidence>
<keyword evidence="13" id="KW-1071">Ligand-gated ion channel</keyword>
<keyword evidence="7" id="KW-0770">Synapse</keyword>
<dbReference type="GO" id="GO:0015276">
    <property type="term" value="F:ligand-gated monoatomic ion channel activity"/>
    <property type="evidence" value="ECO:0007669"/>
    <property type="project" value="InterPro"/>
</dbReference>
<proteinExistence type="inferred from homology"/>
<dbReference type="Gene3D" id="1.10.287.70">
    <property type="match status" value="1"/>
</dbReference>
<evidence type="ECO:0000256" key="5">
    <source>
        <dbReference type="ARBA" id="ARBA00022729"/>
    </source>
</evidence>
<keyword evidence="11" id="KW-0325">Glycoprotein</keyword>
<feature type="domain" description="Ionotropic glutamate receptor L-glutamate and glycine-binding" evidence="18">
    <location>
        <begin position="148"/>
        <end position="206"/>
    </location>
</feature>
<evidence type="ECO:0000256" key="9">
    <source>
        <dbReference type="ARBA" id="ARBA00023136"/>
    </source>
</evidence>
<dbReference type="InterPro" id="IPR019594">
    <property type="entry name" value="Glu/Gly-bd"/>
</dbReference>
<dbReference type="Gene3D" id="3.40.190.10">
    <property type="entry name" value="Periplasmic binding protein-like II"/>
    <property type="match status" value="2"/>
</dbReference>
<evidence type="ECO:0000256" key="1">
    <source>
        <dbReference type="ARBA" id="ARBA00008685"/>
    </source>
</evidence>
<keyword evidence="14" id="KW-0407">Ion channel</keyword>
<reference evidence="19 20" key="1">
    <citation type="submission" date="2014-11" db="EMBL/GenBank/DDBJ databases">
        <title>Genetic blueprint of the zoonotic pathogen Toxocara canis.</title>
        <authorList>
            <person name="Zhu X.-Q."/>
            <person name="Korhonen P.K."/>
            <person name="Cai H."/>
            <person name="Young N.D."/>
            <person name="Nejsum P."/>
            <person name="von Samson-Himmelstjerna G."/>
            <person name="Boag P.R."/>
            <person name="Tan P."/>
            <person name="Li Q."/>
            <person name="Min J."/>
            <person name="Yang Y."/>
            <person name="Wang X."/>
            <person name="Fang X."/>
            <person name="Hall R.S."/>
            <person name="Hofmann A."/>
            <person name="Sternberg P.W."/>
            <person name="Jex A.R."/>
            <person name="Gasser R.B."/>
        </authorList>
    </citation>
    <scope>NUCLEOTIDE SEQUENCE [LARGE SCALE GENOMIC DNA]</scope>
    <source>
        <strain evidence="19">PN_DK_2014</strain>
    </source>
</reference>
<feature type="transmembrane region" description="Helical" evidence="16">
    <location>
        <begin position="344"/>
        <end position="365"/>
    </location>
</feature>
<evidence type="ECO:0000256" key="10">
    <source>
        <dbReference type="ARBA" id="ARBA00023170"/>
    </source>
</evidence>
<gene>
    <name evidence="19" type="primary">GRIA2</name>
    <name evidence="19" type="ORF">Tcan_09243</name>
</gene>
<dbReference type="InterPro" id="IPR015683">
    <property type="entry name" value="Ionotropic_Glu_rcpt"/>
</dbReference>
<sequence>MLMHVEDARVEDVEDAREMKYRQDKSSQAPVFLTNTFQNFGCVSLTLNPTYPEDAGTYTCVLKNAFGEARSTAQLTTVLTESLQLDTKHEQSLAQIGYPDSHQLGNWSEESGWKFDPRFANKWEFEIDPDAETLEGLTLRVVVHLEEPFVMTTESAIGYEGFCIDLLIEMAQILKFNFTIIEVSDGTYGIEDESGRWNGLIGVLQRHEADLSVSAVTITYSRAEVIDFTLPFMHLGISILLAKTPDDQQKTKFFTFLEPLSFSVWISLMGAYLVVSSTMWLLAKFSPYEWYDIQQIDERDRSMDERKNQFTILNSLWFAVGSLMQQGSDVIPRAAATRIVAVVWWMYTLIMISSYTAQLAAFLTVERMTTPIESTADLAAQQKIKYGTLNGGSTMNFFRESKIPIYERMWSVMQSTTPTVFVNSSREGIARAKGGNYAYMMESSMLEYYMERDCQLQRIGGLLDSKGYGIALPKGSPLRDILSQTVLKLQERTILEALKNKWWKDKRGVSSCGQTEEQAKTSSFRNILGIFYILLVGLLIAIFLAIGEYCIESRNESYRLNLTLIGKFRSWWDRTWATSKLEKKRRKLQNIQLDTTHETERCSNNYIIFPFCSYRYHERTLGVLFLAVLFVFLKSRLISKFEILKNILLCSQYDRFITT</sequence>
<keyword evidence="20" id="KW-1185">Reference proteome</keyword>
<evidence type="ECO:0000256" key="8">
    <source>
        <dbReference type="ARBA" id="ARBA00023065"/>
    </source>
</evidence>
<keyword evidence="12" id="KW-0628">Postsynaptic cell membrane</keyword>
<evidence type="ECO:0000313" key="19">
    <source>
        <dbReference type="EMBL" id="KHN84066.1"/>
    </source>
</evidence>
<evidence type="ECO:0000256" key="16">
    <source>
        <dbReference type="SAM" id="Phobius"/>
    </source>
</evidence>
<keyword evidence="8" id="KW-0406">Ion transport</keyword>
<protein>
    <submittedName>
        <fullName evidence="19">Glutamate receptor 2</fullName>
    </submittedName>
</protein>
<keyword evidence="2" id="KW-0813">Transport</keyword>
<dbReference type="FunFam" id="3.40.190.10:FF:000060">
    <property type="entry name" value="Glutamate receptor ionotropic, kainate 1"/>
    <property type="match status" value="1"/>
</dbReference>
<keyword evidence="4 16" id="KW-0812">Transmembrane</keyword>
<evidence type="ECO:0000256" key="15">
    <source>
        <dbReference type="ARBA" id="ARBA00034104"/>
    </source>
</evidence>
<dbReference type="OrthoDB" id="5984008at2759"/>
<dbReference type="FunFam" id="1.10.287.70:FF:000010">
    <property type="entry name" value="Putative glutamate receptor ionotropic kainate 1"/>
    <property type="match status" value="1"/>
</dbReference>
<organism evidence="19 20">
    <name type="scientific">Toxocara canis</name>
    <name type="common">Canine roundworm</name>
    <dbReference type="NCBI Taxonomy" id="6265"/>
    <lineage>
        <taxon>Eukaryota</taxon>
        <taxon>Metazoa</taxon>
        <taxon>Ecdysozoa</taxon>
        <taxon>Nematoda</taxon>
        <taxon>Chromadorea</taxon>
        <taxon>Rhabditida</taxon>
        <taxon>Spirurina</taxon>
        <taxon>Ascaridomorpha</taxon>
        <taxon>Ascaridoidea</taxon>
        <taxon>Toxocaridae</taxon>
        <taxon>Toxocara</taxon>
    </lineage>
</organism>
<dbReference type="AlphaFoldDB" id="A0A0B2VKP0"/>
<dbReference type="SMART" id="SM00079">
    <property type="entry name" value="PBPe"/>
    <property type="match status" value="1"/>
</dbReference>
<dbReference type="PANTHER" id="PTHR18966">
    <property type="entry name" value="IONOTROPIC GLUTAMATE RECEPTOR"/>
    <property type="match status" value="1"/>
</dbReference>
<dbReference type="Proteomes" id="UP000031036">
    <property type="component" value="Unassembled WGS sequence"/>
</dbReference>
<evidence type="ECO:0000256" key="4">
    <source>
        <dbReference type="ARBA" id="ARBA00022692"/>
    </source>
</evidence>
<evidence type="ECO:0000256" key="14">
    <source>
        <dbReference type="ARBA" id="ARBA00023303"/>
    </source>
</evidence>
<dbReference type="SUPFAM" id="SSF81324">
    <property type="entry name" value="Voltage-gated potassium channels"/>
    <property type="match status" value="1"/>
</dbReference>
<feature type="domain" description="Ionotropic glutamate receptor C-terminal" evidence="17">
    <location>
        <begin position="138"/>
        <end position="505"/>
    </location>
</feature>
<evidence type="ECO:0000313" key="20">
    <source>
        <dbReference type="Proteomes" id="UP000031036"/>
    </source>
</evidence>
<name>A0A0B2VKP0_TOXCA</name>
<dbReference type="FunFam" id="3.40.190.10:FF:000255">
    <property type="entry name" value="GLutamate Receptor family (AMPA)"/>
    <property type="match status" value="1"/>
</dbReference>
<dbReference type="GO" id="GO:0045211">
    <property type="term" value="C:postsynaptic membrane"/>
    <property type="evidence" value="ECO:0007669"/>
    <property type="project" value="UniProtKB-SubCell"/>
</dbReference>